<dbReference type="PRINTS" id="PR00385">
    <property type="entry name" value="P450"/>
</dbReference>
<dbReference type="RefSeq" id="WP_316702922.1">
    <property type="nucleotide sequence ID" value="NZ_CP136336.1"/>
</dbReference>
<comment type="cofactor">
    <cofactor evidence="1">
        <name>heme</name>
        <dbReference type="ChEBI" id="CHEBI:30413"/>
    </cofactor>
</comment>
<keyword evidence="3" id="KW-0349">Heme</keyword>
<dbReference type="InterPro" id="IPR050121">
    <property type="entry name" value="Cytochrome_P450_monoxygenase"/>
</dbReference>
<dbReference type="InterPro" id="IPR001128">
    <property type="entry name" value="Cyt_P450"/>
</dbReference>
<evidence type="ECO:0000313" key="4">
    <source>
        <dbReference type="EMBL" id="WOB10026.1"/>
    </source>
</evidence>
<dbReference type="PANTHER" id="PTHR24305:SF166">
    <property type="entry name" value="CYTOCHROME P450 12A4, MITOCHONDRIAL-RELATED"/>
    <property type="match status" value="1"/>
</dbReference>
<protein>
    <submittedName>
        <fullName evidence="4">Cytochrome P450</fullName>
    </submittedName>
</protein>
<dbReference type="Pfam" id="PF00067">
    <property type="entry name" value="p450"/>
    <property type="match status" value="1"/>
</dbReference>
<dbReference type="PRINTS" id="PR00463">
    <property type="entry name" value="EP450I"/>
</dbReference>
<dbReference type="Proteomes" id="UP001303946">
    <property type="component" value="Chromosome"/>
</dbReference>
<name>A0ABZ0CZX2_9BURK</name>
<dbReference type="Gene3D" id="1.10.630.10">
    <property type="entry name" value="Cytochrome P450"/>
    <property type="match status" value="1"/>
</dbReference>
<dbReference type="InterPro" id="IPR002401">
    <property type="entry name" value="Cyt_P450_E_grp-I"/>
</dbReference>
<keyword evidence="5" id="KW-1185">Reference proteome</keyword>
<evidence type="ECO:0000313" key="5">
    <source>
        <dbReference type="Proteomes" id="UP001303946"/>
    </source>
</evidence>
<dbReference type="SUPFAM" id="SSF48264">
    <property type="entry name" value="Cytochrome P450"/>
    <property type="match status" value="1"/>
</dbReference>
<comment type="similarity">
    <text evidence="2 3">Belongs to the cytochrome P450 family.</text>
</comment>
<dbReference type="InterPro" id="IPR036396">
    <property type="entry name" value="Cyt_P450_sf"/>
</dbReference>
<keyword evidence="3" id="KW-0479">Metal-binding</keyword>
<keyword evidence="3" id="KW-0408">Iron</keyword>
<dbReference type="PROSITE" id="PS00086">
    <property type="entry name" value="CYTOCHROME_P450"/>
    <property type="match status" value="1"/>
</dbReference>
<sequence>MNTTTASPPASSAALRRIDDLPGPPGLPLLGNAHQIRLARIHQDVERWARDYGPFFRVRLGKMRALVITDHEVIAHALKDRPDGFRRTIRTSIVGSEMGLKPGVFGAEGQAWRDQRRMVMASFAPGHVRAYFPSLQRVVLRLRGRWEKAMNAGRAIALQEDLMRYTVDGVAGLAFGSDINTLESDEEVIQRHLDKIFPALFRRIFARIPYWRVLRLPRDRELDRSVAAINVAIAGFIAQARARMAANPVLRTQPSNLLEGMIAAADEGGSGVTDEHVAGNVVTMLLAGEDTTANTLAWMIWLLKRNPEALRRAVDEVQRVAPDPDAFTPEQMASLDYLEACASETMRLKPVAPFLVLEALHDTTLGDVQVPKNTFVWCVMRHDTVSPQHFPDPLAFNPSRWLDHADPALTPTSPKRVAMPFGAGPRVCPGRYLAMLEIKMAAAMLLASFEIDEVGTPDGSEPAEKMAFSMAPVGLQMRLKPRTR</sequence>
<evidence type="ECO:0000256" key="3">
    <source>
        <dbReference type="RuleBase" id="RU000461"/>
    </source>
</evidence>
<keyword evidence="3" id="KW-0560">Oxidoreductase</keyword>
<accession>A0ABZ0CZX2</accession>
<dbReference type="InterPro" id="IPR017972">
    <property type="entry name" value="Cyt_P450_CS"/>
</dbReference>
<evidence type="ECO:0000256" key="2">
    <source>
        <dbReference type="ARBA" id="ARBA00010617"/>
    </source>
</evidence>
<organism evidence="4 5">
    <name type="scientific">Piscinibacter gummiphilus</name>
    <dbReference type="NCBI Taxonomy" id="946333"/>
    <lineage>
        <taxon>Bacteria</taxon>
        <taxon>Pseudomonadati</taxon>
        <taxon>Pseudomonadota</taxon>
        <taxon>Betaproteobacteria</taxon>
        <taxon>Burkholderiales</taxon>
        <taxon>Sphaerotilaceae</taxon>
        <taxon>Piscinibacter</taxon>
    </lineage>
</organism>
<keyword evidence="3" id="KW-0503">Monooxygenase</keyword>
<gene>
    <name evidence="4" type="ORF">RXV79_08155</name>
</gene>
<reference evidence="4 5" key="1">
    <citation type="submission" date="2023-10" db="EMBL/GenBank/DDBJ databases">
        <title>Bacteria for the degradation of biodegradable plastic PBAT(Polybutylene adipate terephthalate).</title>
        <authorList>
            <person name="Weon H.-Y."/>
            <person name="Yeon J."/>
        </authorList>
    </citation>
    <scope>NUCLEOTIDE SEQUENCE [LARGE SCALE GENOMIC DNA]</scope>
    <source>
        <strain evidence="4 5">SBD 7-3</strain>
    </source>
</reference>
<dbReference type="PANTHER" id="PTHR24305">
    <property type="entry name" value="CYTOCHROME P450"/>
    <property type="match status" value="1"/>
</dbReference>
<proteinExistence type="inferred from homology"/>
<evidence type="ECO:0000256" key="1">
    <source>
        <dbReference type="ARBA" id="ARBA00001971"/>
    </source>
</evidence>
<dbReference type="EMBL" id="CP136336">
    <property type="protein sequence ID" value="WOB10026.1"/>
    <property type="molecule type" value="Genomic_DNA"/>
</dbReference>